<dbReference type="NCBIfam" id="NF005066">
    <property type="entry name" value="PRK06483.1"/>
    <property type="match status" value="1"/>
</dbReference>
<reference evidence="12 13" key="1">
    <citation type="submission" date="2018-08" db="EMBL/GenBank/DDBJ databases">
        <title>Salinimonas sediminis sp. nov., a piezophilic bacterium isolated from a deep-sea sediment sample from the New Britain Trench.</title>
        <authorList>
            <person name="Cao J."/>
        </authorList>
    </citation>
    <scope>NUCLEOTIDE SEQUENCE [LARGE SCALE GENOMIC DNA]</scope>
    <source>
        <strain evidence="12 13">N102</strain>
    </source>
</reference>
<dbReference type="InterPro" id="IPR002347">
    <property type="entry name" value="SDR_fam"/>
</dbReference>
<dbReference type="Gene3D" id="3.40.50.720">
    <property type="entry name" value="NAD(P)-binding Rossmann-like Domain"/>
    <property type="match status" value="1"/>
</dbReference>
<accession>A0A346NR40</accession>
<evidence type="ECO:0000256" key="3">
    <source>
        <dbReference type="ARBA" id="ARBA00022857"/>
    </source>
</evidence>
<dbReference type="GO" id="GO:0006730">
    <property type="term" value="P:one-carbon metabolic process"/>
    <property type="evidence" value="ECO:0007669"/>
    <property type="project" value="UniProtKB-KW"/>
</dbReference>
<evidence type="ECO:0000256" key="6">
    <source>
        <dbReference type="ARBA" id="ARBA00038212"/>
    </source>
</evidence>
<evidence type="ECO:0000256" key="10">
    <source>
        <dbReference type="ARBA" id="ARBA00048873"/>
    </source>
</evidence>
<gene>
    <name evidence="12" type="ORF">D0Y50_17550</name>
</gene>
<dbReference type="PROSITE" id="PS00061">
    <property type="entry name" value="ADH_SHORT"/>
    <property type="match status" value="1"/>
</dbReference>
<organism evidence="12 13">
    <name type="scientific">Salinimonas sediminis</name>
    <dbReference type="NCBI Taxonomy" id="2303538"/>
    <lineage>
        <taxon>Bacteria</taxon>
        <taxon>Pseudomonadati</taxon>
        <taxon>Pseudomonadota</taxon>
        <taxon>Gammaproteobacteria</taxon>
        <taxon>Alteromonadales</taxon>
        <taxon>Alteromonadaceae</taxon>
        <taxon>Alteromonas/Salinimonas group</taxon>
        <taxon>Salinimonas</taxon>
    </lineage>
</organism>
<dbReference type="Pfam" id="PF13561">
    <property type="entry name" value="adh_short_C2"/>
    <property type="match status" value="1"/>
</dbReference>
<protein>
    <recommendedName>
        <fullName evidence="8">Dihydromonapterin reductase</fullName>
        <ecNumber evidence="1">1.5.1.3</ecNumber>
        <ecNumber evidence="7">1.5.1.50</ecNumber>
    </recommendedName>
    <alternativeName>
        <fullName evidence="9">Dihydrofolate reductase</fullName>
    </alternativeName>
</protein>
<dbReference type="GO" id="GO:0004146">
    <property type="term" value="F:dihydrofolate reductase activity"/>
    <property type="evidence" value="ECO:0007669"/>
    <property type="project" value="UniProtKB-EC"/>
</dbReference>
<comment type="catalytic activity">
    <reaction evidence="10">
        <text>(6S)-5,6,7,8-tetrahydrofolate + NADP(+) = 7,8-dihydrofolate + NADPH + H(+)</text>
        <dbReference type="Rhea" id="RHEA:15009"/>
        <dbReference type="ChEBI" id="CHEBI:15378"/>
        <dbReference type="ChEBI" id="CHEBI:57451"/>
        <dbReference type="ChEBI" id="CHEBI:57453"/>
        <dbReference type="ChEBI" id="CHEBI:57783"/>
        <dbReference type="ChEBI" id="CHEBI:58349"/>
        <dbReference type="EC" id="1.5.1.3"/>
    </reaction>
</comment>
<evidence type="ECO:0000313" key="13">
    <source>
        <dbReference type="Proteomes" id="UP000262073"/>
    </source>
</evidence>
<evidence type="ECO:0000256" key="2">
    <source>
        <dbReference type="ARBA" id="ARBA00022563"/>
    </source>
</evidence>
<comment type="similarity">
    <text evidence="6">Belongs to the short-chain dehydrogenases/reductases (SDR) family. FolM subfamily.</text>
</comment>
<dbReference type="Proteomes" id="UP000262073">
    <property type="component" value="Chromosome"/>
</dbReference>
<sequence length="232" mass="25627">MSPPVLITGGTQRIGLALTEHFLNQSVPVIVTYRRPKSALNTLAQRGATLIQADFTQKSQVERLILQIKSQTSGLRAIIHNASDWASESVDDNDFELIERMMQVHVYAPYRINMALAEQLMPAGDIIHFTDYVQDTGSDKHTAYAASKAALHNLTLSFAKKLAPQVKVNSIAPSLLMFNEKDDLAYRRQADAKHLLSPAPGAYEAVSAVDYLLNSDYITGQTLHLSGGRHLR</sequence>
<dbReference type="InterPro" id="IPR036291">
    <property type="entry name" value="NAD(P)-bd_dom_sf"/>
</dbReference>
<evidence type="ECO:0000256" key="4">
    <source>
        <dbReference type="ARBA" id="ARBA00023002"/>
    </source>
</evidence>
<evidence type="ECO:0000256" key="11">
    <source>
        <dbReference type="ARBA" id="ARBA00049376"/>
    </source>
</evidence>
<dbReference type="KEGG" id="salm:D0Y50_17550"/>
<comment type="function">
    <text evidence="5">Catalyzes the reduction of dihydromonapterin to tetrahydromonapterin. Also has lower activity with dihydrofolate.</text>
</comment>
<proteinExistence type="inferred from homology"/>
<evidence type="ECO:0000256" key="1">
    <source>
        <dbReference type="ARBA" id="ARBA00012856"/>
    </source>
</evidence>
<evidence type="ECO:0000256" key="7">
    <source>
        <dbReference type="ARBA" id="ARBA00039145"/>
    </source>
</evidence>
<comment type="catalytic activity">
    <reaction evidence="11">
        <text>7,8-dihydromonapterin + NADPH + H(+) = 5,6,7,8-tetrahydromonapterin + NADP(+)</text>
        <dbReference type="Rhea" id="RHEA:34847"/>
        <dbReference type="ChEBI" id="CHEBI:15378"/>
        <dbReference type="ChEBI" id="CHEBI:57783"/>
        <dbReference type="ChEBI" id="CHEBI:58349"/>
        <dbReference type="ChEBI" id="CHEBI:71175"/>
        <dbReference type="ChEBI" id="CHEBI:71177"/>
        <dbReference type="EC" id="1.5.1.50"/>
    </reaction>
</comment>
<keyword evidence="13" id="KW-1185">Reference proteome</keyword>
<dbReference type="EC" id="1.5.1.3" evidence="1"/>
<evidence type="ECO:0000313" key="12">
    <source>
        <dbReference type="EMBL" id="AXR07997.1"/>
    </source>
</evidence>
<dbReference type="AlphaFoldDB" id="A0A346NR40"/>
<evidence type="ECO:0000256" key="9">
    <source>
        <dbReference type="ARBA" id="ARBA00042299"/>
    </source>
</evidence>
<keyword evidence="2" id="KW-0554">One-carbon metabolism</keyword>
<dbReference type="InterPro" id="IPR020904">
    <property type="entry name" value="Sc_DH/Rdtase_CS"/>
</dbReference>
<evidence type="ECO:0000256" key="8">
    <source>
        <dbReference type="ARBA" id="ARBA00039631"/>
    </source>
</evidence>
<dbReference type="PANTHER" id="PTHR43639:SF6">
    <property type="entry name" value="DIHYDROMONAPTERIN REDUCTASE"/>
    <property type="match status" value="1"/>
</dbReference>
<dbReference type="OrthoDB" id="9793499at2"/>
<dbReference type="EMBL" id="CP031769">
    <property type="protein sequence ID" value="AXR07997.1"/>
    <property type="molecule type" value="Genomic_DNA"/>
</dbReference>
<dbReference type="PRINTS" id="PR00081">
    <property type="entry name" value="GDHRDH"/>
</dbReference>
<keyword evidence="4 12" id="KW-0560">Oxidoreductase</keyword>
<dbReference type="EC" id="1.5.1.50" evidence="7"/>
<name>A0A346NR40_9ALTE</name>
<dbReference type="PANTHER" id="PTHR43639">
    <property type="entry name" value="OXIDOREDUCTASE, SHORT-CHAIN DEHYDROGENASE/REDUCTASE FAMILY (AFU_ORTHOLOGUE AFUA_5G02870)"/>
    <property type="match status" value="1"/>
</dbReference>
<evidence type="ECO:0000256" key="5">
    <source>
        <dbReference type="ARBA" id="ARBA00037508"/>
    </source>
</evidence>
<dbReference type="SUPFAM" id="SSF51735">
    <property type="entry name" value="NAD(P)-binding Rossmann-fold domains"/>
    <property type="match status" value="1"/>
</dbReference>
<keyword evidence="3" id="KW-0521">NADP</keyword>
<dbReference type="RefSeq" id="WP_117318220.1">
    <property type="nucleotide sequence ID" value="NZ_CP031769.1"/>
</dbReference>